<protein>
    <submittedName>
        <fullName evidence="2">Uncharacterized protein</fullName>
    </submittedName>
</protein>
<keyword evidence="3" id="KW-1185">Reference proteome</keyword>
<accession>A0A5S4GYW0</accession>
<proteinExistence type="predicted"/>
<dbReference type="AlphaFoldDB" id="A0A5S4GYW0"/>
<gene>
    <name evidence="2" type="ORF">ETD85_05880</name>
</gene>
<reference evidence="2 3" key="1">
    <citation type="submission" date="2019-05" db="EMBL/GenBank/DDBJ databases">
        <title>Draft genome sequence of Nonomuraea zeae DSM 100528.</title>
        <authorList>
            <person name="Saricaoglu S."/>
            <person name="Isik K."/>
        </authorList>
    </citation>
    <scope>NUCLEOTIDE SEQUENCE [LARGE SCALE GENOMIC DNA]</scope>
    <source>
        <strain evidence="2 3">DSM 100528</strain>
    </source>
</reference>
<feature type="chain" id="PRO_5024447193" evidence="1">
    <location>
        <begin position="27"/>
        <end position="407"/>
    </location>
</feature>
<name>A0A5S4GYW0_9ACTN</name>
<dbReference type="Proteomes" id="UP000306628">
    <property type="component" value="Unassembled WGS sequence"/>
</dbReference>
<keyword evidence="1" id="KW-0732">Signal</keyword>
<organism evidence="2 3">
    <name type="scientific">Nonomuraea zeae</name>
    <dbReference type="NCBI Taxonomy" id="1642303"/>
    <lineage>
        <taxon>Bacteria</taxon>
        <taxon>Bacillati</taxon>
        <taxon>Actinomycetota</taxon>
        <taxon>Actinomycetes</taxon>
        <taxon>Streptosporangiales</taxon>
        <taxon>Streptosporangiaceae</taxon>
        <taxon>Nonomuraea</taxon>
    </lineage>
</organism>
<feature type="signal peptide" evidence="1">
    <location>
        <begin position="1"/>
        <end position="26"/>
    </location>
</feature>
<comment type="caution">
    <text evidence="2">The sequence shown here is derived from an EMBL/GenBank/DDBJ whole genome shotgun (WGS) entry which is preliminary data.</text>
</comment>
<evidence type="ECO:0000313" key="3">
    <source>
        <dbReference type="Proteomes" id="UP000306628"/>
    </source>
</evidence>
<dbReference type="RefSeq" id="WP_138688570.1">
    <property type="nucleotide sequence ID" value="NZ_JBHSAZ010000026.1"/>
</dbReference>
<evidence type="ECO:0000256" key="1">
    <source>
        <dbReference type="SAM" id="SignalP"/>
    </source>
</evidence>
<sequence>MSRQLRPLAVALVALLLTVAPAPAPASAGPAAAAAETRSSDPLKDMGDAFLVEQDGGWFCPHNPALESTAVCPADTGEGGDSRSFAEFMVEHVVANPQLTPPMYLRAGKARNDCSIAPGAPCTTGVPPAPAEPCLAVSLPPAQYTITSPYCALQGLKDVGIQLGVVVGAAGDEDGGAKPARSVQDITYHACRINQADSANLYDFMFLDLAFKLPDADLVSVVQKIQSGVYWDPAAGAYRTCPYGGWPKLITNDTTWPARTLATGAWGHAKSFKVLEGDGWRQNAEAAADGLEPSIRTEDFDFVRAVHQQDPGGHPVLRFEVPSQTDRFAQLDSGDQCNLLRRWAKQQKQSEQAVEQFSIIYAFYVHALPDKPETYDSVYRGTFLRQRELIHYYNPDLGEQSLSVCPQ</sequence>
<evidence type="ECO:0000313" key="2">
    <source>
        <dbReference type="EMBL" id="TMR38155.1"/>
    </source>
</evidence>
<dbReference type="EMBL" id="VCKX01000011">
    <property type="protein sequence ID" value="TMR38155.1"/>
    <property type="molecule type" value="Genomic_DNA"/>
</dbReference>